<dbReference type="GO" id="GO:0006402">
    <property type="term" value="P:mRNA catabolic process"/>
    <property type="evidence" value="ECO:0007669"/>
    <property type="project" value="InterPro"/>
</dbReference>
<name>A0AAU7VMV0_9FIRM</name>
<protein>
    <recommendedName>
        <fullName evidence="6">Translational regulator CsrA</fullName>
    </recommendedName>
</protein>
<dbReference type="GO" id="GO:0005829">
    <property type="term" value="C:cytosol"/>
    <property type="evidence" value="ECO:0007669"/>
    <property type="project" value="TreeGrafter"/>
</dbReference>
<dbReference type="InterPro" id="IPR003751">
    <property type="entry name" value="CsrA"/>
</dbReference>
<keyword evidence="1 6" id="KW-0963">Cytoplasm</keyword>
<keyword evidence="3 6" id="KW-1005">Bacterial flagellum biogenesis</keyword>
<dbReference type="InterPro" id="IPR036107">
    <property type="entry name" value="CsrA_sf"/>
</dbReference>
<reference evidence="7" key="2">
    <citation type="submission" date="2024-06" db="EMBL/GenBank/DDBJ databases">
        <authorList>
            <person name="Petrova K.O."/>
            <person name="Toshchakov S.V."/>
            <person name="Boltjanskaja Y.V."/>
            <person name="Kevbrin V."/>
        </authorList>
    </citation>
    <scope>NUCLEOTIDE SEQUENCE</scope>
    <source>
        <strain evidence="7">Z-910T</strain>
    </source>
</reference>
<dbReference type="NCBIfam" id="TIGR00202">
    <property type="entry name" value="csrA"/>
    <property type="match status" value="1"/>
</dbReference>
<dbReference type="Gene3D" id="2.60.40.4380">
    <property type="entry name" value="Translational regulator CsrA"/>
    <property type="match status" value="1"/>
</dbReference>
<accession>A0AAU7VMV0</accession>
<dbReference type="FunFam" id="2.60.40.4380:FF:000002">
    <property type="entry name" value="Translational regulator CsrA"/>
    <property type="match status" value="1"/>
</dbReference>
<evidence type="ECO:0000256" key="1">
    <source>
        <dbReference type="ARBA" id="ARBA00022490"/>
    </source>
</evidence>
<dbReference type="GO" id="GO:1902208">
    <property type="term" value="P:regulation of bacterial-type flagellum assembly"/>
    <property type="evidence" value="ECO:0007669"/>
    <property type="project" value="UniProtKB-UniRule"/>
</dbReference>
<evidence type="ECO:0000256" key="3">
    <source>
        <dbReference type="ARBA" id="ARBA00022795"/>
    </source>
</evidence>
<dbReference type="NCBIfam" id="NF002469">
    <property type="entry name" value="PRK01712.1"/>
    <property type="match status" value="1"/>
</dbReference>
<keyword evidence="2 6" id="KW-0678">Repressor</keyword>
<organism evidence="7">
    <name type="scientific">Proteinivorax tanatarense</name>
    <dbReference type="NCBI Taxonomy" id="1260629"/>
    <lineage>
        <taxon>Bacteria</taxon>
        <taxon>Bacillati</taxon>
        <taxon>Bacillota</taxon>
        <taxon>Clostridia</taxon>
        <taxon>Eubacteriales</taxon>
        <taxon>Proteinivoracaceae</taxon>
        <taxon>Proteinivorax</taxon>
    </lineage>
</organism>
<dbReference type="PANTHER" id="PTHR34984:SF1">
    <property type="entry name" value="CARBON STORAGE REGULATOR"/>
    <property type="match status" value="1"/>
</dbReference>
<gene>
    <name evidence="6 7" type="primary">csrA</name>
    <name evidence="7" type="ORF">PRVXT_000503</name>
</gene>
<evidence type="ECO:0000313" key="7">
    <source>
        <dbReference type="EMBL" id="XBX75384.1"/>
    </source>
</evidence>
<dbReference type="RefSeq" id="WP_350344129.1">
    <property type="nucleotide sequence ID" value="NZ_CP158367.1"/>
</dbReference>
<evidence type="ECO:0000256" key="6">
    <source>
        <dbReference type="HAMAP-Rule" id="MF_00167"/>
    </source>
</evidence>
<dbReference type="GO" id="GO:0048027">
    <property type="term" value="F:mRNA 5'-UTR binding"/>
    <property type="evidence" value="ECO:0007669"/>
    <property type="project" value="UniProtKB-UniRule"/>
</dbReference>
<comment type="subcellular location">
    <subcellularLocation>
        <location evidence="6">Cytoplasm</location>
    </subcellularLocation>
</comment>
<comment type="function">
    <text evidence="6">A translational regulator that binds mRNA to regulate translation initiation and/or mRNA stability. Usually binds in the 5'-UTR at or near the Shine-Dalgarno sequence preventing ribosome-binding, thus repressing translation. Its main target seems to be the major flagellin gene, while its function is anatagonized by FliW.</text>
</comment>
<keyword evidence="5 6" id="KW-0694">RNA-binding</keyword>
<dbReference type="GO" id="GO:0006109">
    <property type="term" value="P:regulation of carbohydrate metabolic process"/>
    <property type="evidence" value="ECO:0007669"/>
    <property type="project" value="InterPro"/>
</dbReference>
<dbReference type="Pfam" id="PF02599">
    <property type="entry name" value="CsrA"/>
    <property type="match status" value="1"/>
</dbReference>
<comment type="subunit">
    <text evidence="6">Homodimer; the beta-strands of each monomer intercalate to form a hydrophobic core, while the alpha-helices form wings that extend away from the core.</text>
</comment>
<sequence>MLVLTRKVGQSITIDDEIEVEIIESKGDKIKIGIKAPKRVSVHRTEVHKEIERQNQEALDHRGDIKMLLKKLRKD</sequence>
<dbReference type="GO" id="GO:0045947">
    <property type="term" value="P:negative regulation of translational initiation"/>
    <property type="evidence" value="ECO:0007669"/>
    <property type="project" value="UniProtKB-UniRule"/>
</dbReference>
<reference evidence="7" key="1">
    <citation type="journal article" date="2013" name="Extremophiles">
        <title>Proteinivorax tanatarense gen. nov., sp. nov., an anaerobic, haloalkaliphilic, proteolytic bacterium isolated from a decaying algal bloom, and proposal of Proteinivoraceae fam. nov.</title>
        <authorList>
            <person name="Kevbrin V."/>
            <person name="Boltyanskaya Y."/>
            <person name="Zhilina T."/>
            <person name="Kolganova T."/>
            <person name="Lavrentjeva E."/>
            <person name="Kuznetsov B."/>
        </authorList>
    </citation>
    <scope>NUCLEOTIDE SEQUENCE</scope>
    <source>
        <strain evidence="7">Z-910T</strain>
    </source>
</reference>
<dbReference type="HAMAP" id="MF_00167">
    <property type="entry name" value="CsrA"/>
    <property type="match status" value="1"/>
</dbReference>
<evidence type="ECO:0000256" key="2">
    <source>
        <dbReference type="ARBA" id="ARBA00022491"/>
    </source>
</evidence>
<dbReference type="EMBL" id="CP158367">
    <property type="protein sequence ID" value="XBX75384.1"/>
    <property type="molecule type" value="Genomic_DNA"/>
</dbReference>
<keyword evidence="4 6" id="KW-0810">Translation regulation</keyword>
<comment type="similarity">
    <text evidence="6">Belongs to the CsrA/RsmA family.</text>
</comment>
<evidence type="ECO:0000256" key="4">
    <source>
        <dbReference type="ARBA" id="ARBA00022845"/>
    </source>
</evidence>
<dbReference type="AlphaFoldDB" id="A0AAU7VMV0"/>
<evidence type="ECO:0000256" key="5">
    <source>
        <dbReference type="ARBA" id="ARBA00022884"/>
    </source>
</evidence>
<dbReference type="SUPFAM" id="SSF117130">
    <property type="entry name" value="CsrA-like"/>
    <property type="match status" value="1"/>
</dbReference>
<dbReference type="GO" id="GO:0044781">
    <property type="term" value="P:bacterial-type flagellum organization"/>
    <property type="evidence" value="ECO:0007669"/>
    <property type="project" value="UniProtKB-KW"/>
</dbReference>
<proteinExistence type="inferred from homology"/>
<dbReference type="PANTHER" id="PTHR34984">
    <property type="entry name" value="CARBON STORAGE REGULATOR"/>
    <property type="match status" value="1"/>
</dbReference>